<organism evidence="1 2">
    <name type="scientific">Ceratopteris richardii</name>
    <name type="common">Triangle waterfern</name>
    <dbReference type="NCBI Taxonomy" id="49495"/>
    <lineage>
        <taxon>Eukaryota</taxon>
        <taxon>Viridiplantae</taxon>
        <taxon>Streptophyta</taxon>
        <taxon>Embryophyta</taxon>
        <taxon>Tracheophyta</taxon>
        <taxon>Polypodiopsida</taxon>
        <taxon>Polypodiidae</taxon>
        <taxon>Polypodiales</taxon>
        <taxon>Pteridineae</taxon>
        <taxon>Pteridaceae</taxon>
        <taxon>Parkerioideae</taxon>
        <taxon>Ceratopteris</taxon>
    </lineage>
</organism>
<comment type="caution">
    <text evidence="1">The sequence shown here is derived from an EMBL/GenBank/DDBJ whole genome shotgun (WGS) entry which is preliminary data.</text>
</comment>
<evidence type="ECO:0000313" key="1">
    <source>
        <dbReference type="EMBL" id="KAH7443985.1"/>
    </source>
</evidence>
<accession>A0A8T2VEF6</accession>
<reference evidence="1" key="1">
    <citation type="submission" date="2021-08" db="EMBL/GenBank/DDBJ databases">
        <title>WGS assembly of Ceratopteris richardii.</title>
        <authorList>
            <person name="Marchant D.B."/>
            <person name="Chen G."/>
            <person name="Jenkins J."/>
            <person name="Shu S."/>
            <person name="Leebens-Mack J."/>
            <person name="Grimwood J."/>
            <person name="Schmutz J."/>
            <person name="Soltis P."/>
            <person name="Soltis D."/>
            <person name="Chen Z.-H."/>
        </authorList>
    </citation>
    <scope>NUCLEOTIDE SEQUENCE</scope>
    <source>
        <strain evidence="1">Whitten #5841</strain>
        <tissue evidence="1">Leaf</tissue>
    </source>
</reference>
<dbReference type="EMBL" id="CM035407">
    <property type="protein sequence ID" value="KAH7443985.1"/>
    <property type="molecule type" value="Genomic_DNA"/>
</dbReference>
<proteinExistence type="predicted"/>
<dbReference type="AlphaFoldDB" id="A0A8T2VEF6"/>
<dbReference type="Proteomes" id="UP000825935">
    <property type="component" value="Chromosome 2"/>
</dbReference>
<keyword evidence="2" id="KW-1185">Reference proteome</keyword>
<protein>
    <submittedName>
        <fullName evidence="1">Uncharacterized protein</fullName>
    </submittedName>
</protein>
<gene>
    <name evidence="1" type="ORF">KP509_02G059200</name>
</gene>
<evidence type="ECO:0000313" key="2">
    <source>
        <dbReference type="Proteomes" id="UP000825935"/>
    </source>
</evidence>
<name>A0A8T2VEF6_CERRI</name>
<sequence length="158" mass="17838">MAAKPSSGGKKRATVIPHIYCDRSCRQHLSHIYTVTTSSNTCVRERRGMISSDQNQTCAALSLWPWRVRKNHLRLQTRGTLPKACMRAANQVLNQKHEYKKHILHGLRRRSGGVVSRGVHMDLPSRGLIVGARSAQHLSHIYIVVPKPYMHSLIESKA</sequence>